<gene>
    <name evidence="2" type="ORF">B0I36DRAFT_243505</name>
</gene>
<feature type="compositionally biased region" description="Basic residues" evidence="1">
    <location>
        <begin position="541"/>
        <end position="551"/>
    </location>
</feature>
<dbReference type="OrthoDB" id="5419928at2759"/>
<feature type="compositionally biased region" description="Basic and acidic residues" evidence="1">
    <location>
        <begin position="507"/>
        <end position="517"/>
    </location>
</feature>
<comment type="caution">
    <text evidence="2">The sequence shown here is derived from an EMBL/GenBank/DDBJ whole genome shotgun (WGS) entry which is preliminary data.</text>
</comment>
<proteinExistence type="predicted"/>
<keyword evidence="3" id="KW-1185">Reference proteome</keyword>
<dbReference type="Proteomes" id="UP000756346">
    <property type="component" value="Unassembled WGS sequence"/>
</dbReference>
<dbReference type="AlphaFoldDB" id="A0A9P8Y647"/>
<evidence type="ECO:0000313" key="3">
    <source>
        <dbReference type="Proteomes" id="UP000756346"/>
    </source>
</evidence>
<dbReference type="RefSeq" id="XP_046012711.1">
    <property type="nucleotide sequence ID" value="XM_046149991.1"/>
</dbReference>
<feature type="region of interest" description="Disordered" evidence="1">
    <location>
        <begin position="502"/>
        <end position="578"/>
    </location>
</feature>
<sequence>MAHADAALSVGEISAMCDADLAEFMLAHRGDDGNFNLPIKGLEKLSEDQRSALAQRLQVQTSLRAQSPSTCTRPLDINDLDARLRRISPTRSPSPREDSVSRSASSTPPLDTKAQAMYNETNAYEKLVSEGGRPLYDINIMEAVYEHPERFAEMLRPWQEYLARVTPLGVFQRQLQHWQGFRRWQQDNRGHEVCEDAEGFAAYISSAKERIEQDALHNSRAARLAQIEANPSCLRSGWLAQRTQREKERRVIREAGCLGFHDYVQAVHKSLKRHGCNHTPDLDEIPQKQDRLSTWIEYLNYEYWWLDRLNTKMEQLRPEYNELWKALVVEASLKPHETEEYIRTTESGVECDRERTQARAAVEEAKSQAKRVYRSTQTDPSRLNIPQEERILKLKVASETLLSAKRHYKQAQDRAKLILSFVRKTFDYDKAVRDVARHRVLVEWVSSQTSLVEAEVHAMRTRTRLKRKLQVEQQPCTKKAKFMEPETEAVACRADFIASQCDQTDDGNQRESPELRSKGHGRGSSWRNRAMVAAISPASRRSARITSHKTRGLTASHDGCRRSPRIAERDGCRRSNVP</sequence>
<dbReference type="GeneID" id="70179537"/>
<organism evidence="2 3">
    <name type="scientific">Microdochium trichocladiopsis</name>
    <dbReference type="NCBI Taxonomy" id="1682393"/>
    <lineage>
        <taxon>Eukaryota</taxon>
        <taxon>Fungi</taxon>
        <taxon>Dikarya</taxon>
        <taxon>Ascomycota</taxon>
        <taxon>Pezizomycotina</taxon>
        <taxon>Sordariomycetes</taxon>
        <taxon>Xylariomycetidae</taxon>
        <taxon>Xylariales</taxon>
        <taxon>Microdochiaceae</taxon>
        <taxon>Microdochium</taxon>
    </lineage>
</organism>
<protein>
    <submittedName>
        <fullName evidence="2">Uncharacterized protein</fullName>
    </submittedName>
</protein>
<accession>A0A9P8Y647</accession>
<feature type="region of interest" description="Disordered" evidence="1">
    <location>
        <begin position="87"/>
        <end position="113"/>
    </location>
</feature>
<name>A0A9P8Y647_9PEZI</name>
<feature type="compositionally biased region" description="Basic and acidic residues" evidence="1">
    <location>
        <begin position="558"/>
        <end position="578"/>
    </location>
</feature>
<evidence type="ECO:0000313" key="2">
    <source>
        <dbReference type="EMBL" id="KAH7031031.1"/>
    </source>
</evidence>
<evidence type="ECO:0000256" key="1">
    <source>
        <dbReference type="SAM" id="MobiDB-lite"/>
    </source>
</evidence>
<reference evidence="2" key="1">
    <citation type="journal article" date="2021" name="Nat. Commun.">
        <title>Genetic determinants of endophytism in the Arabidopsis root mycobiome.</title>
        <authorList>
            <person name="Mesny F."/>
            <person name="Miyauchi S."/>
            <person name="Thiergart T."/>
            <person name="Pickel B."/>
            <person name="Atanasova L."/>
            <person name="Karlsson M."/>
            <person name="Huettel B."/>
            <person name="Barry K.W."/>
            <person name="Haridas S."/>
            <person name="Chen C."/>
            <person name="Bauer D."/>
            <person name="Andreopoulos W."/>
            <person name="Pangilinan J."/>
            <person name="LaButti K."/>
            <person name="Riley R."/>
            <person name="Lipzen A."/>
            <person name="Clum A."/>
            <person name="Drula E."/>
            <person name="Henrissat B."/>
            <person name="Kohler A."/>
            <person name="Grigoriev I.V."/>
            <person name="Martin F.M."/>
            <person name="Hacquard S."/>
        </authorList>
    </citation>
    <scope>NUCLEOTIDE SEQUENCE</scope>
    <source>
        <strain evidence="2">MPI-CAGE-CH-0230</strain>
    </source>
</reference>
<dbReference type="EMBL" id="JAGTJQ010000005">
    <property type="protein sequence ID" value="KAH7031031.1"/>
    <property type="molecule type" value="Genomic_DNA"/>
</dbReference>